<gene>
    <name evidence="1" type="ORF">HOLleu_18373</name>
</gene>
<keyword evidence="2" id="KW-1185">Reference proteome</keyword>
<dbReference type="Proteomes" id="UP001152320">
    <property type="component" value="Chromosome 8"/>
</dbReference>
<dbReference type="AlphaFoldDB" id="A0A9Q1C3Z4"/>
<proteinExistence type="predicted"/>
<accession>A0A9Q1C3Z4</accession>
<reference evidence="1" key="1">
    <citation type="submission" date="2021-10" db="EMBL/GenBank/DDBJ databases">
        <title>Tropical sea cucumber genome reveals ecological adaptation and Cuvierian tubules defense mechanism.</title>
        <authorList>
            <person name="Chen T."/>
        </authorList>
    </citation>
    <scope>NUCLEOTIDE SEQUENCE</scope>
    <source>
        <strain evidence="1">Nanhai2018</strain>
        <tissue evidence="1">Muscle</tissue>
    </source>
</reference>
<protein>
    <submittedName>
        <fullName evidence="1">Uncharacterized protein</fullName>
    </submittedName>
</protein>
<name>A0A9Q1C3Z4_HOLLE</name>
<sequence length="111" mass="12659">MTSDKTMDLSRELLEQLPDLSRSIRTNENIRIICEGSMKPALFNVSLGYSRNNTLFVIKERCPSAKQNNTGSTTVTDVRRFSMVSCLQWKPLIDIKAQVYLESKSITKENI</sequence>
<evidence type="ECO:0000313" key="2">
    <source>
        <dbReference type="Proteomes" id="UP001152320"/>
    </source>
</evidence>
<comment type="caution">
    <text evidence="1">The sequence shown here is derived from an EMBL/GenBank/DDBJ whole genome shotgun (WGS) entry which is preliminary data.</text>
</comment>
<dbReference type="EMBL" id="JAIZAY010000008">
    <property type="protein sequence ID" value="KAJ8037536.1"/>
    <property type="molecule type" value="Genomic_DNA"/>
</dbReference>
<evidence type="ECO:0000313" key="1">
    <source>
        <dbReference type="EMBL" id="KAJ8037536.1"/>
    </source>
</evidence>
<organism evidence="1 2">
    <name type="scientific">Holothuria leucospilota</name>
    <name type="common">Black long sea cucumber</name>
    <name type="synonym">Mertensiothuria leucospilota</name>
    <dbReference type="NCBI Taxonomy" id="206669"/>
    <lineage>
        <taxon>Eukaryota</taxon>
        <taxon>Metazoa</taxon>
        <taxon>Echinodermata</taxon>
        <taxon>Eleutherozoa</taxon>
        <taxon>Echinozoa</taxon>
        <taxon>Holothuroidea</taxon>
        <taxon>Aspidochirotacea</taxon>
        <taxon>Aspidochirotida</taxon>
        <taxon>Holothuriidae</taxon>
        <taxon>Holothuria</taxon>
    </lineage>
</organism>